<dbReference type="PANTHER" id="PTHR10340:SF57">
    <property type="entry name" value="METALLOPHOS DOMAIN-CONTAINING PROTEIN"/>
    <property type="match status" value="1"/>
</dbReference>
<sequence length="456" mass="51562">MSRCGDVSLCVLAFLLNLPLALGSEGYFWHVTDNHIDTLYESQQESCNDVFSTEELGIFGMPSCDCPLIFQKSFVGAMESLGPAPEFIVWTGDMSPHVKNESAFKPESVVVASIENVTNLIKEAFPSTKVFPALGNNDCYPKDQLQPHNSTLYTAVGEVWRNWIGEAALQTFHKGGYYSGTIREGENILILNTNLWMVKNGLTRNLNDPASQFKWLEDELERIKTAGEITHIAAHIALGNNEDSANSDLTKKFSDRFNDIVVKYSDIIIGQYYGHTHADTVRMINNKSGDKIVGSAFISPATCGTSWYGGNPTLRMVRYETTDVKLTDIWQYYMNLTKANADPENAEWELEYKFTEAYGVNDISTASLTKVVDSFKETNSPYFAKFIRYRRGMSTSKYNEQSCDYECKKGILCGIEHIWENRFKQCHENVQSNGHVTKVNFYGFIHVCFSIYMLLH</sequence>
<dbReference type="AlphaFoldDB" id="A0A8S4Q5B9"/>
<evidence type="ECO:0000313" key="14">
    <source>
        <dbReference type="Proteomes" id="UP000749559"/>
    </source>
</evidence>
<evidence type="ECO:0000256" key="8">
    <source>
        <dbReference type="ARBA" id="ARBA00022833"/>
    </source>
</evidence>
<evidence type="ECO:0000313" key="13">
    <source>
        <dbReference type="EMBL" id="CAH1801067.1"/>
    </source>
</evidence>
<evidence type="ECO:0000259" key="11">
    <source>
        <dbReference type="Pfam" id="PF00149"/>
    </source>
</evidence>
<gene>
    <name evidence="13" type="ORF">OFUS_LOCUS24889</name>
</gene>
<dbReference type="CDD" id="cd00842">
    <property type="entry name" value="MPP_ASMase"/>
    <property type="match status" value="1"/>
</dbReference>
<keyword evidence="8" id="KW-0862">Zinc</keyword>
<comment type="subcellular location">
    <subcellularLocation>
        <location evidence="2">Secreted</location>
    </subcellularLocation>
</comment>
<reference evidence="13" key="1">
    <citation type="submission" date="2022-03" db="EMBL/GenBank/DDBJ databases">
        <authorList>
            <person name="Martin C."/>
        </authorList>
    </citation>
    <scope>NUCLEOTIDE SEQUENCE</scope>
</reference>
<evidence type="ECO:0000256" key="4">
    <source>
        <dbReference type="ARBA" id="ARBA00022525"/>
    </source>
</evidence>
<comment type="cofactor">
    <cofactor evidence="1">
        <name>Zn(2+)</name>
        <dbReference type="ChEBI" id="CHEBI:29105"/>
    </cofactor>
</comment>
<evidence type="ECO:0000256" key="9">
    <source>
        <dbReference type="ARBA" id="ARBA00023180"/>
    </source>
</evidence>
<accession>A0A8S4Q5B9</accession>
<keyword evidence="4" id="KW-0964">Secreted</keyword>
<comment type="similarity">
    <text evidence="3">Belongs to the acid sphingomyelinase family.</text>
</comment>
<dbReference type="InterPro" id="IPR045473">
    <property type="entry name" value="ASM_C"/>
</dbReference>
<dbReference type="Proteomes" id="UP000749559">
    <property type="component" value="Unassembled WGS sequence"/>
</dbReference>
<dbReference type="SUPFAM" id="SSF56300">
    <property type="entry name" value="Metallo-dependent phosphatases"/>
    <property type="match status" value="1"/>
</dbReference>
<feature type="signal peptide" evidence="10">
    <location>
        <begin position="1"/>
        <end position="23"/>
    </location>
</feature>
<evidence type="ECO:0000256" key="7">
    <source>
        <dbReference type="ARBA" id="ARBA00022801"/>
    </source>
</evidence>
<dbReference type="GO" id="GO:0046872">
    <property type="term" value="F:metal ion binding"/>
    <property type="evidence" value="ECO:0007669"/>
    <property type="project" value="UniProtKB-KW"/>
</dbReference>
<dbReference type="InterPro" id="IPR041805">
    <property type="entry name" value="ASMase/PPN1_MPP"/>
</dbReference>
<evidence type="ECO:0000259" key="12">
    <source>
        <dbReference type="Pfam" id="PF19272"/>
    </source>
</evidence>
<feature type="chain" id="PRO_5035945896" description="Sphingomyelin phosphodiesterase" evidence="10">
    <location>
        <begin position="24"/>
        <end position="456"/>
    </location>
</feature>
<dbReference type="Gene3D" id="3.60.21.10">
    <property type="match status" value="1"/>
</dbReference>
<organism evidence="13 14">
    <name type="scientific">Owenia fusiformis</name>
    <name type="common">Polychaete worm</name>
    <dbReference type="NCBI Taxonomy" id="6347"/>
    <lineage>
        <taxon>Eukaryota</taxon>
        <taxon>Metazoa</taxon>
        <taxon>Spiralia</taxon>
        <taxon>Lophotrochozoa</taxon>
        <taxon>Annelida</taxon>
        <taxon>Polychaeta</taxon>
        <taxon>Sedentaria</taxon>
        <taxon>Canalipalpata</taxon>
        <taxon>Sabellida</taxon>
        <taxon>Oweniida</taxon>
        <taxon>Oweniidae</taxon>
        <taxon>Owenia</taxon>
    </lineage>
</organism>
<evidence type="ECO:0008006" key="15">
    <source>
        <dbReference type="Google" id="ProtNLM"/>
    </source>
</evidence>
<name>A0A8S4Q5B9_OWEFU</name>
<protein>
    <recommendedName>
        <fullName evidence="15">Sphingomyelin phosphodiesterase</fullName>
    </recommendedName>
</protein>
<evidence type="ECO:0000256" key="1">
    <source>
        <dbReference type="ARBA" id="ARBA00001947"/>
    </source>
</evidence>
<dbReference type="GO" id="GO:0008081">
    <property type="term" value="F:phosphoric diester hydrolase activity"/>
    <property type="evidence" value="ECO:0007669"/>
    <property type="project" value="TreeGrafter"/>
</dbReference>
<feature type="domain" description="Sphingomyelin phosphodiesterase C-terminal" evidence="12">
    <location>
        <begin position="295"/>
        <end position="428"/>
    </location>
</feature>
<keyword evidence="7" id="KW-0378">Hydrolase</keyword>
<comment type="caution">
    <text evidence="13">The sequence shown here is derived from an EMBL/GenBank/DDBJ whole genome shotgun (WGS) entry which is preliminary data.</text>
</comment>
<evidence type="ECO:0000256" key="10">
    <source>
        <dbReference type="SAM" id="SignalP"/>
    </source>
</evidence>
<dbReference type="OrthoDB" id="348678at2759"/>
<dbReference type="PANTHER" id="PTHR10340">
    <property type="entry name" value="SPHINGOMYELIN PHOSPHODIESTERASE"/>
    <property type="match status" value="1"/>
</dbReference>
<keyword evidence="9" id="KW-0325">Glycoprotein</keyword>
<dbReference type="InterPro" id="IPR029052">
    <property type="entry name" value="Metallo-depent_PP-like"/>
</dbReference>
<keyword evidence="6 10" id="KW-0732">Signal</keyword>
<keyword evidence="5" id="KW-0479">Metal-binding</keyword>
<dbReference type="InterPro" id="IPR004843">
    <property type="entry name" value="Calcineurin-like_PHP"/>
</dbReference>
<proteinExistence type="inferred from homology"/>
<dbReference type="GO" id="GO:0005615">
    <property type="term" value="C:extracellular space"/>
    <property type="evidence" value="ECO:0007669"/>
    <property type="project" value="TreeGrafter"/>
</dbReference>
<evidence type="ECO:0000256" key="3">
    <source>
        <dbReference type="ARBA" id="ARBA00008234"/>
    </source>
</evidence>
<evidence type="ECO:0000256" key="6">
    <source>
        <dbReference type="ARBA" id="ARBA00022729"/>
    </source>
</evidence>
<keyword evidence="14" id="KW-1185">Reference proteome</keyword>
<dbReference type="Pfam" id="PF19272">
    <property type="entry name" value="ASMase_C"/>
    <property type="match status" value="1"/>
</dbReference>
<evidence type="ECO:0000256" key="2">
    <source>
        <dbReference type="ARBA" id="ARBA00004613"/>
    </source>
</evidence>
<dbReference type="Pfam" id="PF00149">
    <property type="entry name" value="Metallophos"/>
    <property type="match status" value="1"/>
</dbReference>
<evidence type="ECO:0000256" key="5">
    <source>
        <dbReference type="ARBA" id="ARBA00022723"/>
    </source>
</evidence>
<dbReference type="EMBL" id="CAIIXF020000012">
    <property type="protein sequence ID" value="CAH1801067.1"/>
    <property type="molecule type" value="Genomic_DNA"/>
</dbReference>
<feature type="domain" description="Calcineurin-like phosphoesterase" evidence="11">
    <location>
        <begin position="29"/>
        <end position="278"/>
    </location>
</feature>